<dbReference type="InterPro" id="IPR017871">
    <property type="entry name" value="ABC_transporter-like_CS"/>
</dbReference>
<dbReference type="SMART" id="SM00382">
    <property type="entry name" value="AAA"/>
    <property type="match status" value="1"/>
</dbReference>
<name>W0JMB5_9EURY</name>
<keyword evidence="3" id="KW-0547">Nucleotide-binding</keyword>
<dbReference type="Pfam" id="PF00005">
    <property type="entry name" value="ABC_tran"/>
    <property type="match status" value="1"/>
</dbReference>
<dbReference type="PANTHER" id="PTHR42711">
    <property type="entry name" value="ABC TRANSPORTER ATP-BINDING PROTEIN"/>
    <property type="match status" value="1"/>
</dbReference>
<dbReference type="AlphaFoldDB" id="W0JMB5"/>
<dbReference type="OrthoDB" id="87732at2157"/>
<dbReference type="PROSITE" id="PS00211">
    <property type="entry name" value="ABC_TRANSPORTER_1"/>
    <property type="match status" value="1"/>
</dbReference>
<dbReference type="RefSeq" id="WP_084568863.1">
    <property type="nucleotide sequence ID" value="NZ_CP007055.1"/>
</dbReference>
<dbReference type="InterPro" id="IPR003439">
    <property type="entry name" value="ABC_transporter-like_ATP-bd"/>
</dbReference>
<feature type="domain" description="ABC transporter" evidence="6">
    <location>
        <begin position="4"/>
        <end position="228"/>
    </location>
</feature>
<dbReference type="InterPro" id="IPR003593">
    <property type="entry name" value="AAA+_ATPase"/>
</dbReference>
<evidence type="ECO:0000256" key="5">
    <source>
        <dbReference type="SAM" id="MobiDB-lite"/>
    </source>
</evidence>
<dbReference type="HOGENOM" id="CLU_000604_1_2_2"/>
<dbReference type="GO" id="GO:0016887">
    <property type="term" value="F:ATP hydrolysis activity"/>
    <property type="evidence" value="ECO:0007669"/>
    <property type="project" value="InterPro"/>
</dbReference>
<dbReference type="GO" id="GO:0005524">
    <property type="term" value="F:ATP binding"/>
    <property type="evidence" value="ECO:0007669"/>
    <property type="project" value="UniProtKB-KW"/>
</dbReference>
<comment type="similarity">
    <text evidence="1">Belongs to the ABC transporter superfamily.</text>
</comment>
<feature type="region of interest" description="Disordered" evidence="5">
    <location>
        <begin position="298"/>
        <end position="327"/>
    </location>
</feature>
<accession>W0JMB5</accession>
<dbReference type="PATRIC" id="fig|797299.3.peg.16"/>
<dbReference type="KEGG" id="hlr:HALLA_04775"/>
<gene>
    <name evidence="7" type="ORF">HALLA_04775</name>
</gene>
<dbReference type="Proteomes" id="UP000019024">
    <property type="component" value="Chromosome"/>
</dbReference>
<evidence type="ECO:0000259" key="6">
    <source>
        <dbReference type="PROSITE" id="PS50893"/>
    </source>
</evidence>
<dbReference type="PANTHER" id="PTHR42711:SF5">
    <property type="entry name" value="ABC TRANSPORTER ATP-BINDING PROTEIN NATA"/>
    <property type="match status" value="1"/>
</dbReference>
<keyword evidence="4" id="KW-0067">ATP-binding</keyword>
<dbReference type="eggNOG" id="arCOG00194">
    <property type="taxonomic scope" value="Archaea"/>
</dbReference>
<dbReference type="InterPro" id="IPR050763">
    <property type="entry name" value="ABC_transporter_ATP-binding"/>
</dbReference>
<dbReference type="GeneID" id="25143825"/>
<keyword evidence="8" id="KW-1185">Reference proteome</keyword>
<feature type="compositionally biased region" description="Gly residues" evidence="5">
    <location>
        <begin position="298"/>
        <end position="309"/>
    </location>
</feature>
<evidence type="ECO:0000313" key="8">
    <source>
        <dbReference type="Proteomes" id="UP000019024"/>
    </source>
</evidence>
<dbReference type="EMBL" id="CP007055">
    <property type="protein sequence ID" value="AHF98289.1"/>
    <property type="molecule type" value="Genomic_DNA"/>
</dbReference>
<reference evidence="7 8" key="1">
    <citation type="submission" date="2014-01" db="EMBL/GenBank/DDBJ databases">
        <authorList>
            <consortium name="DOE Joint Genome Institute"/>
            <person name="Anderson I."/>
            <person name="Huntemann M."/>
            <person name="Han J."/>
            <person name="Chen A."/>
            <person name="Kyrpides N."/>
            <person name="Mavromatis K."/>
            <person name="Markowitz V."/>
            <person name="Palaniappan K."/>
            <person name="Ivanova N."/>
            <person name="Schaumberg A."/>
            <person name="Pati A."/>
            <person name="Liolios K."/>
            <person name="Nordberg H.P."/>
            <person name="Cantor M.N."/>
            <person name="Hua S.X."/>
            <person name="Woyke T."/>
        </authorList>
    </citation>
    <scope>NUCLEOTIDE SEQUENCE [LARGE SCALE GENOMIC DNA]</scope>
    <source>
        <strain evidence="7 8">XH-48</strain>
    </source>
</reference>
<evidence type="ECO:0000256" key="4">
    <source>
        <dbReference type="ARBA" id="ARBA00022840"/>
    </source>
</evidence>
<dbReference type="InterPro" id="IPR027417">
    <property type="entry name" value="P-loop_NTPase"/>
</dbReference>
<organism evidence="7 8">
    <name type="scientific">Halostagnicola larsenii XH-48</name>
    <dbReference type="NCBI Taxonomy" id="797299"/>
    <lineage>
        <taxon>Archaea</taxon>
        <taxon>Methanobacteriati</taxon>
        <taxon>Methanobacteriota</taxon>
        <taxon>Stenosarchaea group</taxon>
        <taxon>Halobacteria</taxon>
        <taxon>Halobacteriales</taxon>
        <taxon>Natrialbaceae</taxon>
        <taxon>Halostagnicola</taxon>
    </lineage>
</organism>
<dbReference type="PROSITE" id="PS50893">
    <property type="entry name" value="ABC_TRANSPORTER_2"/>
    <property type="match status" value="1"/>
</dbReference>
<protein>
    <submittedName>
        <fullName evidence="7">ABC transporter</fullName>
    </submittedName>
</protein>
<evidence type="ECO:0000256" key="2">
    <source>
        <dbReference type="ARBA" id="ARBA00022448"/>
    </source>
</evidence>
<evidence type="ECO:0000313" key="7">
    <source>
        <dbReference type="EMBL" id="AHF98289.1"/>
    </source>
</evidence>
<evidence type="ECO:0000256" key="3">
    <source>
        <dbReference type="ARBA" id="ARBA00022741"/>
    </source>
</evidence>
<dbReference type="STRING" id="797299.HALLA_04775"/>
<sequence length="327" mass="35800">MGTIDVGGLTKDYGEVLGVDDLTFTVEAGEIFGFLGPNGAGKTTTIRLLLGLLEPTAGTARVLDADIRNERALIEAKRRIGYLPADLGFEEKATGERVLEYFGSIQGDSRREELLELFTPPLDREIREYSSGNRQMLGLVQTFMHDPDLVIMDEPTSGLDPLKQERLLEFLRDERDRGTTIFFSSHVLSEVRRVCDRVGILREGRLVALEDVESLLERGGKRVRLRLADSESGFEPIDGAAEVETAGRSISFTYTGEYNALLSHLADYDVVDVEIDEPSLETIFMHYYGATDDGGEAGVAEGGVAGGGPNDEIDDAGNRPMSEETDA</sequence>
<dbReference type="SUPFAM" id="SSF52540">
    <property type="entry name" value="P-loop containing nucleoside triphosphate hydrolases"/>
    <property type="match status" value="1"/>
</dbReference>
<proteinExistence type="inferred from homology"/>
<keyword evidence="2" id="KW-0813">Transport</keyword>
<dbReference type="CDD" id="cd03230">
    <property type="entry name" value="ABC_DR_subfamily_A"/>
    <property type="match status" value="1"/>
</dbReference>
<evidence type="ECO:0000256" key="1">
    <source>
        <dbReference type="ARBA" id="ARBA00005417"/>
    </source>
</evidence>
<dbReference type="Gene3D" id="3.40.50.300">
    <property type="entry name" value="P-loop containing nucleotide triphosphate hydrolases"/>
    <property type="match status" value="1"/>
</dbReference>